<accession>A0AAW0L6S8</accession>
<dbReference type="Pfam" id="PF14303">
    <property type="entry name" value="NAM-associated"/>
    <property type="match status" value="1"/>
</dbReference>
<evidence type="ECO:0000256" key="2">
    <source>
        <dbReference type="SAM" id="MobiDB-lite"/>
    </source>
</evidence>
<comment type="caution">
    <text evidence="4">The sequence shown here is derived from an EMBL/GenBank/DDBJ whole genome shotgun (WGS) entry which is preliminary data.</text>
</comment>
<dbReference type="PANTHER" id="PTHR45125:SF3">
    <property type="entry name" value="NO-APICAL-MERISTEM-ASSOCIATED CARBOXY-TERMINAL DOMAIN PROTEIN"/>
    <property type="match status" value="1"/>
</dbReference>
<evidence type="ECO:0000259" key="3">
    <source>
        <dbReference type="Pfam" id="PF14303"/>
    </source>
</evidence>
<keyword evidence="1" id="KW-0175">Coiled coil</keyword>
<dbReference type="InterPro" id="IPR029466">
    <property type="entry name" value="NAM-associated_C"/>
</dbReference>
<evidence type="ECO:0000313" key="4">
    <source>
        <dbReference type="EMBL" id="KAK7846601.1"/>
    </source>
</evidence>
<feature type="compositionally biased region" description="Basic and acidic residues" evidence="2">
    <location>
        <begin position="135"/>
        <end position="146"/>
    </location>
</feature>
<reference evidence="4 5" key="1">
    <citation type="journal article" date="2018" name="Sci. Data">
        <title>The draft genome sequence of cork oak.</title>
        <authorList>
            <person name="Ramos A.M."/>
            <person name="Usie A."/>
            <person name="Barbosa P."/>
            <person name="Barros P.M."/>
            <person name="Capote T."/>
            <person name="Chaves I."/>
            <person name="Simoes F."/>
            <person name="Abreu I."/>
            <person name="Carrasquinho I."/>
            <person name="Faro C."/>
            <person name="Guimaraes J.B."/>
            <person name="Mendonca D."/>
            <person name="Nobrega F."/>
            <person name="Rodrigues L."/>
            <person name="Saibo N.J.M."/>
            <person name="Varela M.C."/>
            <person name="Egas C."/>
            <person name="Matos J."/>
            <person name="Miguel C.M."/>
            <person name="Oliveira M.M."/>
            <person name="Ricardo C.P."/>
            <person name="Goncalves S."/>
        </authorList>
    </citation>
    <scope>NUCLEOTIDE SEQUENCE [LARGE SCALE GENOMIC DNA]</scope>
    <source>
        <strain evidence="5">cv. HL8</strain>
    </source>
</reference>
<feature type="domain" description="No apical meristem-associated C-terminal" evidence="3">
    <location>
        <begin position="283"/>
        <end position="402"/>
    </location>
</feature>
<evidence type="ECO:0000313" key="5">
    <source>
        <dbReference type="Proteomes" id="UP000237347"/>
    </source>
</evidence>
<protein>
    <submittedName>
        <fullName evidence="4">Glutathione s-transferase t3</fullName>
    </submittedName>
</protein>
<dbReference type="Proteomes" id="UP000237347">
    <property type="component" value="Unassembled WGS sequence"/>
</dbReference>
<keyword evidence="5" id="KW-1185">Reference proteome</keyword>
<feature type="compositionally biased region" description="Basic residues" evidence="2">
    <location>
        <begin position="153"/>
        <end position="162"/>
    </location>
</feature>
<name>A0AAW0L6S8_QUESU</name>
<dbReference type="EMBL" id="PKMF04000153">
    <property type="protein sequence ID" value="KAK7846601.1"/>
    <property type="molecule type" value="Genomic_DNA"/>
</dbReference>
<dbReference type="AlphaFoldDB" id="A0AAW0L6S8"/>
<gene>
    <name evidence="4" type="primary">GSTT3_7</name>
    <name evidence="4" type="ORF">CFP56_007641</name>
</gene>
<feature type="coiled-coil region" evidence="1">
    <location>
        <begin position="314"/>
        <end position="348"/>
    </location>
</feature>
<organism evidence="4 5">
    <name type="scientific">Quercus suber</name>
    <name type="common">Cork oak</name>
    <dbReference type="NCBI Taxonomy" id="58331"/>
    <lineage>
        <taxon>Eukaryota</taxon>
        <taxon>Viridiplantae</taxon>
        <taxon>Streptophyta</taxon>
        <taxon>Embryophyta</taxon>
        <taxon>Tracheophyta</taxon>
        <taxon>Spermatophyta</taxon>
        <taxon>Magnoliopsida</taxon>
        <taxon>eudicotyledons</taxon>
        <taxon>Gunneridae</taxon>
        <taxon>Pentapetalae</taxon>
        <taxon>rosids</taxon>
        <taxon>fabids</taxon>
        <taxon>Fagales</taxon>
        <taxon>Fagaceae</taxon>
        <taxon>Quercus</taxon>
    </lineage>
</organism>
<evidence type="ECO:0000256" key="1">
    <source>
        <dbReference type="SAM" id="Coils"/>
    </source>
</evidence>
<dbReference type="PANTHER" id="PTHR45125">
    <property type="entry name" value="F21J9.4-RELATED"/>
    <property type="match status" value="1"/>
</dbReference>
<proteinExistence type="predicted"/>
<sequence length="409" mass="46491">MTASGEQAGRVADTVNTEIAGHAQSQADFQAAFQDIDEAIHGNIVFQTSSNNDTEIFLNQDRKVVDLKGSDMLKVASGSQNSNREELILSKQIVVHVDSNILFNPGWIKKPTVRKSKKVLVLVSKDKAQQSSKSPTREVETADTQRKGTWPNHHQRRRHRQVQTHAADLPRCTSLPPIRFSFDSPPPPQPQVENASSAKGKRGSNFSVEEDKLLVAAWLNTSIDAVSSNEQTSNTFRKKVWEYFQKYNTSGITRTIVSLLSRWGTTSERVNKFAGCMAQVNALHQSGTTKEDKRPIGKKAEKAIRKNKATRKDVGEYLNKKLKLIEDVTRLEEEKMFIEKEKLAVEKEKNDEKLKIEKEKIMIEKKKFEITERLEEERIMMKDTSGMTEAQKAFYEQLQEEIMAKQKIT</sequence>
<feature type="region of interest" description="Disordered" evidence="2">
    <location>
        <begin position="125"/>
        <end position="204"/>
    </location>
</feature>